<dbReference type="AlphaFoldDB" id="A0AA36GXE7"/>
<gene>
    <name evidence="11" type="ORF">CYNAS_LOCUS12149</name>
</gene>
<dbReference type="PANTHER" id="PTHR11214:SF349">
    <property type="entry name" value="BETA-1,3-GALACTOSYLTRANSFERASE BRN"/>
    <property type="match status" value="1"/>
</dbReference>
<evidence type="ECO:0000313" key="12">
    <source>
        <dbReference type="Proteomes" id="UP001176961"/>
    </source>
</evidence>
<keyword evidence="6" id="KW-0735">Signal-anchor</keyword>
<name>A0AA36GXE7_CYLNA</name>
<evidence type="ECO:0000256" key="5">
    <source>
        <dbReference type="ARBA" id="ARBA00022692"/>
    </source>
</evidence>
<comment type="caution">
    <text evidence="11">The sequence shown here is derived from an EMBL/GenBank/DDBJ whole genome shotgun (WGS) entry which is preliminary data.</text>
</comment>
<evidence type="ECO:0000256" key="10">
    <source>
        <dbReference type="RuleBase" id="RU363063"/>
    </source>
</evidence>
<keyword evidence="5" id="KW-0812">Transmembrane</keyword>
<keyword evidence="7" id="KW-1133">Transmembrane helix</keyword>
<comment type="similarity">
    <text evidence="2 10">Belongs to the glycosyltransferase 31 family.</text>
</comment>
<accession>A0AA36GXE7</accession>
<evidence type="ECO:0000256" key="3">
    <source>
        <dbReference type="ARBA" id="ARBA00022676"/>
    </source>
</evidence>
<comment type="subcellular location">
    <subcellularLocation>
        <location evidence="1 10">Golgi apparatus membrane</location>
        <topology evidence="1 10">Single-pass type II membrane protein</topology>
    </subcellularLocation>
</comment>
<evidence type="ECO:0000256" key="4">
    <source>
        <dbReference type="ARBA" id="ARBA00022679"/>
    </source>
</evidence>
<evidence type="ECO:0000256" key="1">
    <source>
        <dbReference type="ARBA" id="ARBA00004323"/>
    </source>
</evidence>
<dbReference type="GO" id="GO:0008194">
    <property type="term" value="F:UDP-glycosyltransferase activity"/>
    <property type="evidence" value="ECO:0007669"/>
    <property type="project" value="TreeGrafter"/>
</dbReference>
<sequence>MKVLYRHKFWRYRKQILFALIAAVFAWWPPYNVDVASETSRAVAGKTFRVVAENNPRLHRRLAEPLCRATNETLKLLVIVKSSFHNEQQRSAIRKTWGSKKGSVRVVFIVGVVPSASSALNRALAREIEAQSDILQVDVIDTYRNNTLKFFHSINYAFKSAGGCSASDFVLLVDDDYMVHVDMLLRYISSKNPSQQLYEGWRFDTAPFRFRLHKHAVSLDNYPFNRYPPYISAGAVLLSRKTISYFYYAMQLVRLYSFDDIYAGIIAYLLKITPKHNEAFVFWSRSISPEEWRSGKVLAAHGYPYDRLLDGYPLLDERA</sequence>
<dbReference type="EC" id="2.4.1.-" evidence="10"/>
<evidence type="ECO:0000256" key="6">
    <source>
        <dbReference type="ARBA" id="ARBA00022968"/>
    </source>
</evidence>
<evidence type="ECO:0000256" key="7">
    <source>
        <dbReference type="ARBA" id="ARBA00022989"/>
    </source>
</evidence>
<evidence type="ECO:0000256" key="2">
    <source>
        <dbReference type="ARBA" id="ARBA00008661"/>
    </source>
</evidence>
<evidence type="ECO:0000256" key="9">
    <source>
        <dbReference type="ARBA" id="ARBA00023136"/>
    </source>
</evidence>
<dbReference type="GO" id="GO:0006493">
    <property type="term" value="P:protein O-linked glycosylation"/>
    <property type="evidence" value="ECO:0007669"/>
    <property type="project" value="TreeGrafter"/>
</dbReference>
<dbReference type="PANTHER" id="PTHR11214">
    <property type="entry name" value="BETA-1,3-N-ACETYLGLUCOSAMINYLTRANSFERASE"/>
    <property type="match status" value="1"/>
</dbReference>
<dbReference type="GO" id="GO:0016758">
    <property type="term" value="F:hexosyltransferase activity"/>
    <property type="evidence" value="ECO:0007669"/>
    <property type="project" value="InterPro"/>
</dbReference>
<organism evidence="11 12">
    <name type="scientific">Cylicocyclus nassatus</name>
    <name type="common">Nematode worm</name>
    <dbReference type="NCBI Taxonomy" id="53992"/>
    <lineage>
        <taxon>Eukaryota</taxon>
        <taxon>Metazoa</taxon>
        <taxon>Ecdysozoa</taxon>
        <taxon>Nematoda</taxon>
        <taxon>Chromadorea</taxon>
        <taxon>Rhabditida</taxon>
        <taxon>Rhabditina</taxon>
        <taxon>Rhabditomorpha</taxon>
        <taxon>Strongyloidea</taxon>
        <taxon>Strongylidae</taxon>
        <taxon>Cylicocyclus</taxon>
    </lineage>
</organism>
<evidence type="ECO:0000313" key="11">
    <source>
        <dbReference type="EMBL" id="CAJ0600166.1"/>
    </source>
</evidence>
<keyword evidence="8 10" id="KW-0333">Golgi apparatus</keyword>
<proteinExistence type="inferred from homology"/>
<dbReference type="EMBL" id="CATQJL010000223">
    <property type="protein sequence ID" value="CAJ0600166.1"/>
    <property type="molecule type" value="Genomic_DNA"/>
</dbReference>
<keyword evidence="3 10" id="KW-0328">Glycosyltransferase</keyword>
<keyword evidence="9" id="KW-0472">Membrane</keyword>
<dbReference type="InterPro" id="IPR002659">
    <property type="entry name" value="Glyco_trans_31"/>
</dbReference>
<evidence type="ECO:0000256" key="8">
    <source>
        <dbReference type="ARBA" id="ARBA00023034"/>
    </source>
</evidence>
<keyword evidence="4" id="KW-0808">Transferase</keyword>
<dbReference type="Pfam" id="PF01762">
    <property type="entry name" value="Galactosyl_T"/>
    <property type="match status" value="1"/>
</dbReference>
<dbReference type="Proteomes" id="UP001176961">
    <property type="component" value="Unassembled WGS sequence"/>
</dbReference>
<keyword evidence="12" id="KW-1185">Reference proteome</keyword>
<dbReference type="GO" id="GO:0000139">
    <property type="term" value="C:Golgi membrane"/>
    <property type="evidence" value="ECO:0007669"/>
    <property type="project" value="UniProtKB-SubCell"/>
</dbReference>
<protein>
    <recommendedName>
        <fullName evidence="10">Hexosyltransferase</fullName>
        <ecNumber evidence="10">2.4.1.-</ecNumber>
    </recommendedName>
</protein>
<dbReference type="Gene3D" id="3.90.550.50">
    <property type="match status" value="1"/>
</dbReference>
<reference evidence="11" key="1">
    <citation type="submission" date="2023-07" db="EMBL/GenBank/DDBJ databases">
        <authorList>
            <consortium name="CYATHOMIX"/>
        </authorList>
    </citation>
    <scope>NUCLEOTIDE SEQUENCE</scope>
    <source>
        <strain evidence="11">N/A</strain>
    </source>
</reference>